<dbReference type="Pfam" id="PF00837">
    <property type="entry name" value="T4_deiodinase"/>
    <property type="match status" value="1"/>
</dbReference>
<evidence type="ECO:0000256" key="4">
    <source>
        <dbReference type="ARBA" id="ARBA00022933"/>
    </source>
</evidence>
<dbReference type="EMBL" id="MU827309">
    <property type="protein sequence ID" value="KAJ7360509.1"/>
    <property type="molecule type" value="Genomic_DNA"/>
</dbReference>
<dbReference type="GO" id="GO:0016020">
    <property type="term" value="C:membrane"/>
    <property type="evidence" value="ECO:0007669"/>
    <property type="project" value="UniProtKB-SubCell"/>
</dbReference>
<dbReference type="InterPro" id="IPR036249">
    <property type="entry name" value="Thioredoxin-like_sf"/>
</dbReference>
<dbReference type="GO" id="GO:0004800">
    <property type="term" value="F:thyroxine 5'-deiodinase activity"/>
    <property type="evidence" value="ECO:0007669"/>
    <property type="project" value="InterPro"/>
</dbReference>
<evidence type="ECO:0000256" key="2">
    <source>
        <dbReference type="ARBA" id="ARBA00010153"/>
    </source>
</evidence>
<evidence type="ECO:0000313" key="11">
    <source>
        <dbReference type="Proteomes" id="UP001163046"/>
    </source>
</evidence>
<keyword evidence="6 9" id="KW-0472">Membrane</keyword>
<dbReference type="InterPro" id="IPR000643">
    <property type="entry name" value="Iodothyronine_deiodinase"/>
</dbReference>
<dbReference type="GO" id="GO:0042403">
    <property type="term" value="P:thyroid hormone metabolic process"/>
    <property type="evidence" value="ECO:0007669"/>
    <property type="project" value="TreeGrafter"/>
</dbReference>
<comment type="similarity">
    <text evidence="2 8">Belongs to the iodothyronine deiodinase family.</text>
</comment>
<protein>
    <recommendedName>
        <fullName evidence="8">Iodothyronine deiodinase</fullName>
    </recommendedName>
</protein>
<keyword evidence="9" id="KW-1133">Transmembrane helix</keyword>
<dbReference type="AlphaFoldDB" id="A0A9W9YPB5"/>
<keyword evidence="11" id="KW-1185">Reference proteome</keyword>
<dbReference type="Gene3D" id="3.40.30.10">
    <property type="entry name" value="Glutaredoxin"/>
    <property type="match status" value="1"/>
</dbReference>
<name>A0A9W9YPB5_9CNID</name>
<organism evidence="10 11">
    <name type="scientific">Desmophyllum pertusum</name>
    <dbReference type="NCBI Taxonomy" id="174260"/>
    <lineage>
        <taxon>Eukaryota</taxon>
        <taxon>Metazoa</taxon>
        <taxon>Cnidaria</taxon>
        <taxon>Anthozoa</taxon>
        <taxon>Hexacorallia</taxon>
        <taxon>Scleractinia</taxon>
        <taxon>Caryophylliina</taxon>
        <taxon>Caryophylliidae</taxon>
        <taxon>Desmophyllum</taxon>
    </lineage>
</organism>
<evidence type="ECO:0000256" key="7">
    <source>
        <dbReference type="PROSITE-ProRule" id="PRU10107"/>
    </source>
</evidence>
<evidence type="ECO:0000256" key="6">
    <source>
        <dbReference type="ARBA" id="ARBA00023136"/>
    </source>
</evidence>
<comment type="subcellular location">
    <subcellularLocation>
        <location evidence="1">Membrane</location>
    </subcellularLocation>
</comment>
<dbReference type="PROSITE" id="PS01205">
    <property type="entry name" value="T4_DEIODINASE"/>
    <property type="match status" value="1"/>
</dbReference>
<keyword evidence="9" id="KW-0812">Transmembrane</keyword>
<dbReference type="InterPro" id="IPR008261">
    <property type="entry name" value="Iodothyronine_deiodinase_AS"/>
</dbReference>
<proteinExistence type="inferred from homology"/>
<gene>
    <name evidence="10" type="primary">DIO3_2</name>
    <name evidence="10" type="ORF">OS493_015611</name>
</gene>
<dbReference type="PIRSF" id="PIRSF001330">
    <property type="entry name" value="IOD"/>
    <property type="match status" value="1"/>
</dbReference>
<keyword evidence="4 8" id="KW-0712">Selenocysteine</keyword>
<comment type="function">
    <text evidence="8">Responsible for the deiodination of T4 (3,5,3',5'-tetraiodothyronine).</text>
</comment>
<sequence>MFVQIIQAVLMFAAYSMLLLGFSVGSLLKSMPAFQDFIIRAFDTITKVKLPVTSYWDSLFTDQMFQNVWHSVALDLNKKIKQGREAPNIPVVSLTGKHCFPLLQMAKAGRPLVLNFGSCTCPIFMRQLDEFQKMAKRFSHIADFCVVYIEEAHPSDGWALKDNYAIRTHSTQTERCRAARELARNIPECPVVVDTMLDAANIAYGALPIRFHIVQNRRVVYEGGPGPMGYNMGGVREWLGKYHTGMSS</sequence>
<accession>A0A9W9YPB5</accession>
<evidence type="ECO:0000256" key="5">
    <source>
        <dbReference type="ARBA" id="ARBA00023002"/>
    </source>
</evidence>
<evidence type="ECO:0000256" key="3">
    <source>
        <dbReference type="ARBA" id="ARBA00022534"/>
    </source>
</evidence>
<dbReference type="PANTHER" id="PTHR11781:SF24">
    <property type="entry name" value="IODOTHYRONINE DEIODINASE"/>
    <property type="match status" value="1"/>
</dbReference>
<dbReference type="SUPFAM" id="SSF52833">
    <property type="entry name" value="Thioredoxin-like"/>
    <property type="match status" value="1"/>
</dbReference>
<dbReference type="OrthoDB" id="428577at2759"/>
<reference evidence="10" key="1">
    <citation type="submission" date="2023-01" db="EMBL/GenBank/DDBJ databases">
        <title>Genome assembly of the deep-sea coral Lophelia pertusa.</title>
        <authorList>
            <person name="Herrera S."/>
            <person name="Cordes E."/>
        </authorList>
    </citation>
    <scope>NUCLEOTIDE SEQUENCE</scope>
    <source>
        <strain evidence="10">USNM1676648</strain>
        <tissue evidence="10">Polyp</tissue>
    </source>
</reference>
<keyword evidence="3 8" id="KW-0893">Thyroid hormones biosynthesis</keyword>
<dbReference type="Proteomes" id="UP001163046">
    <property type="component" value="Unassembled WGS sequence"/>
</dbReference>
<evidence type="ECO:0000256" key="9">
    <source>
        <dbReference type="SAM" id="Phobius"/>
    </source>
</evidence>
<dbReference type="GO" id="GO:0042446">
    <property type="term" value="P:hormone biosynthetic process"/>
    <property type="evidence" value="ECO:0007669"/>
    <property type="project" value="UniProtKB-KW"/>
</dbReference>
<feature type="transmembrane region" description="Helical" evidence="9">
    <location>
        <begin position="6"/>
        <end position="28"/>
    </location>
</feature>
<evidence type="ECO:0000256" key="1">
    <source>
        <dbReference type="ARBA" id="ARBA00004370"/>
    </source>
</evidence>
<keyword evidence="5 8" id="KW-0560">Oxidoreductase</keyword>
<feature type="active site" evidence="7">
    <location>
        <position position="121"/>
    </location>
</feature>
<evidence type="ECO:0000256" key="8">
    <source>
        <dbReference type="RuleBase" id="RU000676"/>
    </source>
</evidence>
<dbReference type="PANTHER" id="PTHR11781">
    <property type="entry name" value="IODOTHYRONINE DEIODINASE"/>
    <property type="match status" value="1"/>
</dbReference>
<evidence type="ECO:0000313" key="10">
    <source>
        <dbReference type="EMBL" id="KAJ7360509.1"/>
    </source>
</evidence>
<comment type="caution">
    <text evidence="10">The sequence shown here is derived from an EMBL/GenBank/DDBJ whole genome shotgun (WGS) entry which is preliminary data.</text>
</comment>